<name>A0A3D9CJI2_9FLAO</name>
<evidence type="ECO:0000313" key="3">
    <source>
        <dbReference type="Proteomes" id="UP000256769"/>
    </source>
</evidence>
<evidence type="ECO:0000313" key="2">
    <source>
        <dbReference type="EMBL" id="REC65886.1"/>
    </source>
</evidence>
<keyword evidence="1" id="KW-0732">Signal</keyword>
<protein>
    <submittedName>
        <fullName evidence="2">Uncharacterized protein</fullName>
    </submittedName>
</protein>
<feature type="chain" id="PRO_5017771675" evidence="1">
    <location>
        <begin position="24"/>
        <end position="245"/>
    </location>
</feature>
<proteinExistence type="predicted"/>
<gene>
    <name evidence="2" type="ORF">DRF59_13935</name>
</gene>
<dbReference type="AlphaFoldDB" id="A0A3D9CJI2"/>
<dbReference type="Proteomes" id="UP000256769">
    <property type="component" value="Unassembled WGS sequence"/>
</dbReference>
<accession>A0A3D9CJI2</accession>
<dbReference type="EMBL" id="QNUE01000011">
    <property type="protein sequence ID" value="REC65886.1"/>
    <property type="molecule type" value="Genomic_DNA"/>
</dbReference>
<evidence type="ECO:0000256" key="1">
    <source>
        <dbReference type="SAM" id="SignalP"/>
    </source>
</evidence>
<feature type="signal peptide" evidence="1">
    <location>
        <begin position="1"/>
        <end position="23"/>
    </location>
</feature>
<dbReference type="OrthoDB" id="1362060at2"/>
<sequence length="245" mass="28552">MKKLFTGLLLALSCILTAQKAPAKINQPVYDYQTFGCDVRGYFDPAQYKKEEIDGTYKLLYPLASSPFSTLTVFNPKKLDLIRSNYTQLLQQAEKEYVDRKKELNGLKFIDLPIWKQQYEESIRLLESEYQLRKELLMGYSDPQSLRNSKFYNTCAGYIDAMTTSDKQKMYSVWKSLAESQSTGTRDTFNAKWNDQQKDDYALIDLMNAFHNCANHSFRPTTDDDALFQTFEKIFTKLKRDCDEP</sequence>
<dbReference type="RefSeq" id="WP_115961524.1">
    <property type="nucleotide sequence ID" value="NZ_CBCRVL010000018.1"/>
</dbReference>
<keyword evidence="3" id="KW-1185">Reference proteome</keyword>
<reference evidence="2 3" key="1">
    <citation type="journal article" date="2007" name="Int. J. Syst. Evol. Microbiol.">
        <title>Chryseobacterium flavum sp. nov., isolated from polluted soil.</title>
        <authorList>
            <person name="Zhou Y."/>
            <person name="Dong J."/>
            <person name="Wang X."/>
            <person name="Huang X."/>
            <person name="Zhang K.Y."/>
            <person name="Zhang Y.Q."/>
            <person name="Guo Y.F."/>
            <person name="Lai R."/>
            <person name="Li W.J."/>
        </authorList>
    </citation>
    <scope>NUCLEOTIDE SEQUENCE [LARGE SCALE GENOMIC DNA]</scope>
    <source>
        <strain evidence="2 3">KCTC 12877</strain>
    </source>
</reference>
<comment type="caution">
    <text evidence="2">The sequence shown here is derived from an EMBL/GenBank/DDBJ whole genome shotgun (WGS) entry which is preliminary data.</text>
</comment>
<organism evidence="2 3">
    <name type="scientific">Chryseobacterium flavum</name>
    <dbReference type="NCBI Taxonomy" id="415851"/>
    <lineage>
        <taxon>Bacteria</taxon>
        <taxon>Pseudomonadati</taxon>
        <taxon>Bacteroidota</taxon>
        <taxon>Flavobacteriia</taxon>
        <taxon>Flavobacteriales</taxon>
        <taxon>Weeksellaceae</taxon>
        <taxon>Chryseobacterium group</taxon>
        <taxon>Chryseobacterium</taxon>
    </lineage>
</organism>